<dbReference type="Proteomes" id="UP000247932">
    <property type="component" value="Unassembled WGS sequence"/>
</dbReference>
<comment type="caution">
    <text evidence="1">The sequence shown here is derived from an EMBL/GenBank/DDBJ whole genome shotgun (WGS) entry which is preliminary data.</text>
</comment>
<organism evidence="1 2">
    <name type="scientific">Gilliamella apicola</name>
    <dbReference type="NCBI Taxonomy" id="1196095"/>
    <lineage>
        <taxon>Bacteria</taxon>
        <taxon>Pseudomonadati</taxon>
        <taxon>Pseudomonadota</taxon>
        <taxon>Gammaproteobacteria</taxon>
        <taxon>Orbales</taxon>
        <taxon>Orbaceae</taxon>
        <taxon>Gilliamella</taxon>
    </lineage>
</organism>
<dbReference type="EMBL" id="QGLR01000009">
    <property type="protein sequence ID" value="PXZ07438.1"/>
    <property type="molecule type" value="Genomic_DNA"/>
</dbReference>
<accession>A0A2V4ESG5</accession>
<reference evidence="1 2" key="1">
    <citation type="submission" date="2018-05" db="EMBL/GenBank/DDBJ databases">
        <title>Reference genomes for bee gut microbiota database.</title>
        <authorList>
            <person name="Ellegaard K.M."/>
        </authorList>
    </citation>
    <scope>NUCLEOTIDE SEQUENCE [LARGE SCALE GENOMIC DNA]</scope>
    <source>
        <strain evidence="1 2">ESL0182</strain>
    </source>
</reference>
<dbReference type="AlphaFoldDB" id="A0A2V4ESG5"/>
<dbReference type="InterPro" id="IPR010653">
    <property type="entry name" value="NlpB/DapX"/>
</dbReference>
<evidence type="ECO:0008006" key="3">
    <source>
        <dbReference type="Google" id="ProtNLM"/>
    </source>
</evidence>
<dbReference type="OrthoDB" id="5686855at2"/>
<dbReference type="RefSeq" id="WP_110433202.1">
    <property type="nucleotide sequence ID" value="NZ_QGLR01000009.1"/>
</dbReference>
<protein>
    <recommendedName>
        <fullName evidence="3">Outer membrane protein assembly factor BamC</fullName>
    </recommendedName>
</protein>
<dbReference type="PROSITE" id="PS51257">
    <property type="entry name" value="PROKAR_LIPOPROTEIN"/>
    <property type="match status" value="1"/>
</dbReference>
<dbReference type="Pfam" id="PF06804">
    <property type="entry name" value="Lipoprotein_18"/>
    <property type="match status" value="1"/>
</dbReference>
<name>A0A2V4ESG5_9GAMM</name>
<dbReference type="Gene3D" id="3.30.530.50">
    <property type="match status" value="1"/>
</dbReference>
<evidence type="ECO:0000313" key="1">
    <source>
        <dbReference type="EMBL" id="PXZ07438.1"/>
    </source>
</evidence>
<proteinExistence type="predicted"/>
<sequence length="231" mass="25568">MLNKTELKSKTLKKIAVLSVITSMFVVGCSNDQRYKREVDSNEDYLNAPALKSLIIPKGVSVPQEVGEYYVINNNVEGAVGKQLDIRPPELTISTIPDAFVVYKNGTVNFNVPVSYGIWNNIPNTLNKQNIQISSSDSTTIKINGAIITRKDEQQPVNASFVLTRQMHGSAETITIVLSALTRGGENLMSQPIEVQRYVVGLFNHIMNDVAPESLWTVPVKDSTDENKKDD</sequence>
<keyword evidence="2" id="KW-1185">Reference proteome</keyword>
<evidence type="ECO:0000313" key="2">
    <source>
        <dbReference type="Proteomes" id="UP000247932"/>
    </source>
</evidence>
<gene>
    <name evidence="1" type="ORF">DKK70_06185</name>
</gene>